<feature type="region of interest" description="Disordered" evidence="13">
    <location>
        <begin position="507"/>
        <end position="556"/>
    </location>
</feature>
<dbReference type="InterPro" id="IPR001766">
    <property type="entry name" value="Fork_head_dom"/>
</dbReference>
<feature type="DNA-binding region" description="Fork-head" evidence="11">
    <location>
        <begin position="805"/>
        <end position="878"/>
    </location>
</feature>
<dbReference type="InterPro" id="IPR050998">
    <property type="entry name" value="FOXP"/>
</dbReference>
<dbReference type="FunFam" id="1.10.10.10:FF:000010">
    <property type="entry name" value="Forkhead box P2 isoform B"/>
    <property type="match status" value="1"/>
</dbReference>
<dbReference type="GO" id="GO:0005634">
    <property type="term" value="C:nucleus"/>
    <property type="evidence" value="ECO:0007669"/>
    <property type="project" value="UniProtKB-SubCell"/>
</dbReference>
<keyword evidence="5" id="KW-0863">Zinc-finger</keyword>
<dbReference type="PRINTS" id="PR00053">
    <property type="entry name" value="FORKHEAD"/>
</dbReference>
<feature type="region of interest" description="Disordered" evidence="13">
    <location>
        <begin position="1032"/>
        <end position="1102"/>
    </location>
</feature>
<dbReference type="Pfam" id="PF00250">
    <property type="entry name" value="Forkhead"/>
    <property type="match status" value="1"/>
</dbReference>
<dbReference type="PROSITE" id="PS00658">
    <property type="entry name" value="FORK_HEAD_2"/>
    <property type="match status" value="1"/>
</dbReference>
<feature type="compositionally biased region" description="Basic and acidic residues" evidence="13">
    <location>
        <begin position="1074"/>
        <end position="1085"/>
    </location>
</feature>
<dbReference type="AlphaFoldDB" id="A0A336LRV0"/>
<dbReference type="InterPro" id="IPR030456">
    <property type="entry name" value="TF_fork_head_CS_2"/>
</dbReference>
<feature type="domain" description="Fork-head" evidence="14">
    <location>
        <begin position="805"/>
        <end position="878"/>
    </location>
</feature>
<dbReference type="Gene3D" id="1.10.10.10">
    <property type="entry name" value="Winged helix-like DNA-binding domain superfamily/Winged helix DNA-binding domain"/>
    <property type="match status" value="2"/>
</dbReference>
<evidence type="ECO:0000256" key="12">
    <source>
        <dbReference type="SAM" id="Coils"/>
    </source>
</evidence>
<reference evidence="15" key="1">
    <citation type="submission" date="2018-04" db="EMBL/GenBank/DDBJ databases">
        <authorList>
            <person name="Go L.Y."/>
            <person name="Mitchell J.A."/>
        </authorList>
    </citation>
    <scope>NUCLEOTIDE SEQUENCE</scope>
    <source>
        <tissue evidence="15">Whole organism</tissue>
    </source>
</reference>
<feature type="compositionally biased region" description="Polar residues" evidence="13">
    <location>
        <begin position="151"/>
        <end position="161"/>
    </location>
</feature>
<dbReference type="GO" id="GO:0008270">
    <property type="term" value="F:zinc ion binding"/>
    <property type="evidence" value="ECO:0007669"/>
    <property type="project" value="UniProtKB-KW"/>
</dbReference>
<feature type="compositionally biased region" description="Basic residues" evidence="13">
    <location>
        <begin position="302"/>
        <end position="311"/>
    </location>
</feature>
<keyword evidence="10 11" id="KW-0539">Nucleus</keyword>
<keyword evidence="7" id="KW-0805">Transcription regulation</keyword>
<dbReference type="SMART" id="SM00339">
    <property type="entry name" value="FH"/>
    <property type="match status" value="1"/>
</dbReference>
<dbReference type="SUPFAM" id="SSF46785">
    <property type="entry name" value="Winged helix' DNA-binding domain"/>
    <property type="match status" value="2"/>
</dbReference>
<feature type="region of interest" description="Disordered" evidence="13">
    <location>
        <begin position="951"/>
        <end position="997"/>
    </location>
</feature>
<evidence type="ECO:0000259" key="14">
    <source>
        <dbReference type="PROSITE" id="PS50039"/>
    </source>
</evidence>
<name>A0A336LRV0_CULSO</name>
<accession>A0A336LRV0</accession>
<keyword evidence="9" id="KW-0804">Transcription</keyword>
<feature type="coiled-coil region" evidence="12">
    <location>
        <begin position="466"/>
        <end position="493"/>
    </location>
</feature>
<dbReference type="Pfam" id="PF16159">
    <property type="entry name" value="FOXP-CC"/>
    <property type="match status" value="1"/>
</dbReference>
<dbReference type="EMBL" id="UFQS01000140">
    <property type="protein sequence ID" value="SSX00356.1"/>
    <property type="molecule type" value="Genomic_DNA"/>
</dbReference>
<evidence type="ECO:0000256" key="13">
    <source>
        <dbReference type="SAM" id="MobiDB-lite"/>
    </source>
</evidence>
<sequence>MNEEKVYSVVSNIILLYTQYLHGAVLFSFTYNTESLLNHFNGIVQSVYETPKGVDSDPTPSDPDWILKKKQKFDDILREKYKKKNLNGLKHEDKSDNFGGNDEDKMENLTINEKTNDNNDELIMKSNNNNTKVLNNNNNKIINEAINLSVSPKSATTSSFMSDEEELNGNQSDNNDYENNDDQIKVKNNNNKYKNESSPSTALMYKLKNHNKNKKKLKISKEIENNENCEEIDLNDEDEINNISNNNQLNNNNSKLSYISQKDSNTINNNISNSKNNSEENCSRNVNNSEDNHEQFNNNINNHHKTSHHNKKESSISVRLSPVLDTNSNHSFTSCNENDKNHIQNETKTALNNQFDDIGSATQQSLPYSPSVPAPPYLQMQQFLQQHIFSSNQLEQLVRNHSYYLQHLQQQKNSKVNSPPSPLHGGGKGLEQMMNTLQEQIQMNLLQQSNFMNAQKMSGSPTGASNKKEMQQNALLQQQHQELLQQMQMLQRQYLMHQGLNLPSLANQRQDFNFPPGINQQKPPPSSMLSNNSEKSSRSHHNNATTDHYHDNSAGTGTPLVGVNEFNNDKIGHLVKQILLGKNIELAHMLNGANHSPMLNGVQDEVDIHPLFGSTGEGHGTCKWPSCEIAFDDFATFMRHLNSDHLMDECSEAQIRVQMQVVVQLEVQLKKEKDRLQAMIQHLQISRQKAFEQNELNKQHQENERKKESAAKKAAAAAEFRENHISSKLSPPTSPLPSFGPVRRRISDKSAMSLSGGESLIRDFPFFNTNKKMSKGLPYMLERAGLDVQQEIQRNREFYKNADVRPPFTYASLIRQAIIESPDKQLTLNEIYNWFQNTFCYFRRNAATWKNAVRHNLSLHKCFMRVENVKGAVWTVDELEFYKRRPQRCTSGNGSGGSGSGNMLRNAVSPNAIRTNLSLHKCFVRYEDDFGSFWMVDDNEFCKRRHLSRGRPRKYEPNADGQQPPSPSDNPYYPPSNSSVNTQNPPPGTNPMANMYPDSLPMNFQNFWSCPSNVLDENIPYGMNFHRDRKFSRASSHNNSSKNHHQNFHQQSLHNHNSTNNDVDMTEMNSNHVIKQEANHDHYDSDEREQDGDPAVDLSTQN</sequence>
<comment type="subcellular location">
    <subcellularLocation>
        <location evidence="1 11">Nucleus</location>
    </subcellularLocation>
</comment>
<feature type="coiled-coil region" evidence="12">
    <location>
        <begin position="662"/>
        <end position="713"/>
    </location>
</feature>
<feature type="compositionally biased region" description="Polar residues" evidence="13">
    <location>
        <begin position="1053"/>
        <end position="1073"/>
    </location>
</feature>
<keyword evidence="2" id="KW-0217">Developmental protein</keyword>
<keyword evidence="8 11" id="KW-0238">DNA-binding</keyword>
<evidence type="ECO:0000256" key="11">
    <source>
        <dbReference type="PROSITE-ProRule" id="PRU00089"/>
    </source>
</evidence>
<evidence type="ECO:0000256" key="6">
    <source>
        <dbReference type="ARBA" id="ARBA00022833"/>
    </source>
</evidence>
<proteinExistence type="predicted"/>
<evidence type="ECO:0000256" key="5">
    <source>
        <dbReference type="ARBA" id="ARBA00022771"/>
    </source>
</evidence>
<feature type="region of interest" description="Disordered" evidence="13">
    <location>
        <begin position="151"/>
        <end position="199"/>
    </location>
</feature>
<protein>
    <submittedName>
        <fullName evidence="16">CSON002455 protein</fullName>
    </submittedName>
</protein>
<feature type="compositionally biased region" description="Low complexity" evidence="13">
    <location>
        <begin position="264"/>
        <end position="276"/>
    </location>
</feature>
<evidence type="ECO:0000256" key="9">
    <source>
        <dbReference type="ARBA" id="ARBA00023163"/>
    </source>
</evidence>
<dbReference type="PANTHER" id="PTHR45796">
    <property type="entry name" value="FORKHEAD BOX P, ISOFORM C"/>
    <property type="match status" value="1"/>
</dbReference>
<evidence type="ECO:0000256" key="2">
    <source>
        <dbReference type="ARBA" id="ARBA00022473"/>
    </source>
</evidence>
<gene>
    <name evidence="16" type="primary">CSON002455</name>
</gene>
<dbReference type="InterPro" id="IPR032354">
    <property type="entry name" value="FOXP-CC"/>
</dbReference>
<evidence type="ECO:0000256" key="10">
    <source>
        <dbReference type="ARBA" id="ARBA00023242"/>
    </source>
</evidence>
<evidence type="ECO:0000313" key="15">
    <source>
        <dbReference type="EMBL" id="SSX00356.1"/>
    </source>
</evidence>
<keyword evidence="3" id="KW-0678">Repressor</keyword>
<evidence type="ECO:0000256" key="8">
    <source>
        <dbReference type="ARBA" id="ARBA00023125"/>
    </source>
</evidence>
<feature type="region of interest" description="Disordered" evidence="13">
    <location>
        <begin position="264"/>
        <end position="316"/>
    </location>
</feature>
<reference evidence="16" key="2">
    <citation type="submission" date="2018-07" db="EMBL/GenBank/DDBJ databases">
        <authorList>
            <person name="Quirk P.G."/>
            <person name="Krulwich T.A."/>
        </authorList>
    </citation>
    <scope>NUCLEOTIDE SEQUENCE</scope>
</reference>
<keyword evidence="4" id="KW-0479">Metal-binding</keyword>
<dbReference type="PROSITE" id="PS50039">
    <property type="entry name" value="FORK_HEAD_3"/>
    <property type="match status" value="1"/>
</dbReference>
<feature type="compositionally biased region" description="Pro residues" evidence="13">
    <location>
        <begin position="964"/>
        <end position="974"/>
    </location>
</feature>
<evidence type="ECO:0000256" key="3">
    <source>
        <dbReference type="ARBA" id="ARBA00022491"/>
    </source>
</evidence>
<dbReference type="InterPro" id="IPR047412">
    <property type="entry name" value="FH_FOXP1_P2"/>
</dbReference>
<dbReference type="InterPro" id="IPR036388">
    <property type="entry name" value="WH-like_DNA-bd_sf"/>
</dbReference>
<evidence type="ECO:0000256" key="4">
    <source>
        <dbReference type="ARBA" id="ARBA00022723"/>
    </source>
</evidence>
<evidence type="ECO:0000256" key="7">
    <source>
        <dbReference type="ARBA" id="ARBA00023015"/>
    </source>
</evidence>
<dbReference type="Gene3D" id="1.20.5.340">
    <property type="match status" value="1"/>
</dbReference>
<keyword evidence="6" id="KW-0862">Zinc</keyword>
<evidence type="ECO:0000313" key="16">
    <source>
        <dbReference type="EMBL" id="SSX20736.1"/>
    </source>
</evidence>
<feature type="region of interest" description="Disordered" evidence="13">
    <location>
        <begin position="721"/>
        <end position="742"/>
    </location>
</feature>
<organism evidence="16">
    <name type="scientific">Culicoides sonorensis</name>
    <name type="common">Biting midge</name>
    <dbReference type="NCBI Taxonomy" id="179676"/>
    <lineage>
        <taxon>Eukaryota</taxon>
        <taxon>Metazoa</taxon>
        <taxon>Ecdysozoa</taxon>
        <taxon>Arthropoda</taxon>
        <taxon>Hexapoda</taxon>
        <taxon>Insecta</taxon>
        <taxon>Pterygota</taxon>
        <taxon>Neoptera</taxon>
        <taxon>Endopterygota</taxon>
        <taxon>Diptera</taxon>
        <taxon>Nematocera</taxon>
        <taxon>Chironomoidea</taxon>
        <taxon>Ceratopogonidae</taxon>
        <taxon>Ceratopogoninae</taxon>
        <taxon>Culicoides</taxon>
        <taxon>Monoculicoides</taxon>
    </lineage>
</organism>
<evidence type="ECO:0000256" key="1">
    <source>
        <dbReference type="ARBA" id="ARBA00004123"/>
    </source>
</evidence>
<keyword evidence="12" id="KW-0175">Coiled coil</keyword>
<dbReference type="CDD" id="cd20065">
    <property type="entry name" value="FH_FOXP2"/>
    <property type="match status" value="1"/>
</dbReference>
<dbReference type="EMBL" id="UFQT01000140">
    <property type="protein sequence ID" value="SSX20736.1"/>
    <property type="molecule type" value="Genomic_DNA"/>
</dbReference>
<dbReference type="VEuPathDB" id="VectorBase:CSON002455"/>
<dbReference type="PANTHER" id="PTHR45796:SF4">
    <property type="entry name" value="FORKHEAD BOX P, ISOFORM C"/>
    <property type="match status" value="1"/>
</dbReference>
<feature type="compositionally biased region" description="Low complexity" evidence="13">
    <location>
        <begin position="726"/>
        <end position="741"/>
    </location>
</feature>
<dbReference type="InterPro" id="IPR036390">
    <property type="entry name" value="WH_DNA-bd_sf"/>
</dbReference>
<dbReference type="GO" id="GO:0000978">
    <property type="term" value="F:RNA polymerase II cis-regulatory region sequence-specific DNA binding"/>
    <property type="evidence" value="ECO:0007669"/>
    <property type="project" value="TreeGrafter"/>
</dbReference>
<dbReference type="GO" id="GO:0000981">
    <property type="term" value="F:DNA-binding transcription factor activity, RNA polymerase II-specific"/>
    <property type="evidence" value="ECO:0007669"/>
    <property type="project" value="TreeGrafter"/>
</dbReference>